<dbReference type="OrthoDB" id="7462354at2"/>
<name>M9R1H0_9RHOB</name>
<keyword evidence="1" id="KW-1133">Transmembrane helix</keyword>
<dbReference type="RefSeq" id="WP_015498145.1">
    <property type="nucleotide sequence ID" value="NC_020911.1"/>
</dbReference>
<dbReference type="AlphaFoldDB" id="M9R1H0"/>
<evidence type="ECO:0000313" key="2">
    <source>
        <dbReference type="EMBL" id="AGI66087.1"/>
    </source>
</evidence>
<sequence length="142" mass="16255">MAFYIGFANLIGMFLSLPLFATNFTANAASFIGVIPIYFLVSYRARRYVMGGTRWRGVRLGLELRAWGYARHALWHWYITLLTLGILWPRKKFYLEKYRTDRTVFGSATLHQGGTWQMLMSGLVHVLIAIFLIGAVTVQVAM</sequence>
<keyword evidence="3" id="KW-1185">Reference proteome</keyword>
<dbReference type="HOGENOM" id="CLU_1813843_0_0_5"/>
<evidence type="ECO:0000256" key="1">
    <source>
        <dbReference type="SAM" id="Phobius"/>
    </source>
</evidence>
<dbReference type="InterPro" id="IPR010295">
    <property type="entry name" value="DUF898"/>
</dbReference>
<dbReference type="Pfam" id="PF05987">
    <property type="entry name" value="DUF898"/>
    <property type="match status" value="1"/>
</dbReference>
<proteinExistence type="predicted"/>
<feature type="transmembrane region" description="Helical" evidence="1">
    <location>
        <begin position="69"/>
        <end position="88"/>
    </location>
</feature>
<dbReference type="KEGG" id="oat:OAN307_c03280"/>
<accession>M9R1H0</accession>
<gene>
    <name evidence="2" type="ORF">OAN307_c03280</name>
</gene>
<dbReference type="STRING" id="391626.OAN307_c03280"/>
<dbReference type="EMBL" id="CP003740">
    <property type="protein sequence ID" value="AGI66087.1"/>
    <property type="molecule type" value="Genomic_DNA"/>
</dbReference>
<feature type="transmembrane region" description="Helical" evidence="1">
    <location>
        <begin position="20"/>
        <end position="41"/>
    </location>
</feature>
<keyword evidence="1" id="KW-0472">Membrane</keyword>
<reference evidence="2 3" key="1">
    <citation type="journal article" date="2013" name="PLoS ONE">
        <title>Poles Apart: Arctic and Antarctic Octadecabacter strains Share High Genome Plasticity and a New Type of Xanthorhodopsin.</title>
        <authorList>
            <person name="Vollmers J."/>
            <person name="Voget S."/>
            <person name="Dietrich S."/>
            <person name="Gollnow K."/>
            <person name="Smits M."/>
            <person name="Meyer K."/>
            <person name="Brinkhoff T."/>
            <person name="Simon M."/>
            <person name="Daniel R."/>
        </authorList>
    </citation>
    <scope>NUCLEOTIDE SEQUENCE [LARGE SCALE GENOMIC DNA]</scope>
    <source>
        <strain evidence="2 3">307</strain>
    </source>
</reference>
<dbReference type="eggNOG" id="COG4269">
    <property type="taxonomic scope" value="Bacteria"/>
</dbReference>
<feature type="transmembrane region" description="Helical" evidence="1">
    <location>
        <begin position="119"/>
        <end position="141"/>
    </location>
</feature>
<dbReference type="Proteomes" id="UP000005307">
    <property type="component" value="Chromosome"/>
</dbReference>
<protein>
    <submittedName>
        <fullName evidence="2">Putative DUF989 family protein</fullName>
    </submittedName>
</protein>
<evidence type="ECO:0000313" key="3">
    <source>
        <dbReference type="Proteomes" id="UP000005307"/>
    </source>
</evidence>
<organism evidence="2 3">
    <name type="scientific">Octadecabacter antarcticus 307</name>
    <dbReference type="NCBI Taxonomy" id="391626"/>
    <lineage>
        <taxon>Bacteria</taxon>
        <taxon>Pseudomonadati</taxon>
        <taxon>Pseudomonadota</taxon>
        <taxon>Alphaproteobacteria</taxon>
        <taxon>Rhodobacterales</taxon>
        <taxon>Roseobacteraceae</taxon>
        <taxon>Octadecabacter</taxon>
    </lineage>
</organism>
<keyword evidence="1" id="KW-0812">Transmembrane</keyword>